<evidence type="ECO:0000259" key="5">
    <source>
        <dbReference type="PROSITE" id="PS51063"/>
    </source>
</evidence>
<dbReference type="InterPro" id="IPR014710">
    <property type="entry name" value="RmlC-like_jellyroll"/>
</dbReference>
<sequence length="236" mass="25386">MIPNDICADCAVRDRALCGSLDDRELTALNAIGQRRRVARGQTIAWAGDEAVICGNLLTGVLKLVAATADGREQTVGLLYPADFFGQPYAGDVDFTLTALTEAELCVFPRAAFERVLENHQRLERLLLQRTFESLNEARGRMLVLARRSAGEKLAGFLLDMAARAGASGCRASRDGPVTFDLPLTRGQIADVLGMTIETVSRQLTRMKQSGLIGLPGGRAITISNREALAARAEAA</sequence>
<gene>
    <name evidence="6" type="ORF">SP5_065_00010</name>
</gene>
<dbReference type="AlphaFoldDB" id="A0A0A1W7V7"/>
<dbReference type="GO" id="GO:0005829">
    <property type="term" value="C:cytosol"/>
    <property type="evidence" value="ECO:0007669"/>
    <property type="project" value="TreeGrafter"/>
</dbReference>
<dbReference type="PROSITE" id="PS50042">
    <property type="entry name" value="CNMP_BINDING_3"/>
    <property type="match status" value="1"/>
</dbReference>
<dbReference type="PANTHER" id="PTHR24567">
    <property type="entry name" value="CRP FAMILY TRANSCRIPTIONAL REGULATORY PROTEIN"/>
    <property type="match status" value="1"/>
</dbReference>
<evidence type="ECO:0000256" key="2">
    <source>
        <dbReference type="ARBA" id="ARBA00023125"/>
    </source>
</evidence>
<evidence type="ECO:0000256" key="3">
    <source>
        <dbReference type="ARBA" id="ARBA00023163"/>
    </source>
</evidence>
<dbReference type="Pfam" id="PF13545">
    <property type="entry name" value="HTH_Crp_2"/>
    <property type="match status" value="1"/>
</dbReference>
<evidence type="ECO:0000313" key="7">
    <source>
        <dbReference type="Proteomes" id="UP000032305"/>
    </source>
</evidence>
<dbReference type="PROSITE" id="PS00042">
    <property type="entry name" value="HTH_CRP_1"/>
    <property type="match status" value="1"/>
</dbReference>
<name>A0A0A1W7V7_9SPHN</name>
<dbReference type="InterPro" id="IPR000595">
    <property type="entry name" value="cNMP-bd_dom"/>
</dbReference>
<dbReference type="eggNOG" id="COG0664">
    <property type="taxonomic scope" value="Bacteria"/>
</dbReference>
<dbReference type="PROSITE" id="PS51063">
    <property type="entry name" value="HTH_CRP_2"/>
    <property type="match status" value="1"/>
</dbReference>
<proteinExistence type="predicted"/>
<dbReference type="InterPro" id="IPR018335">
    <property type="entry name" value="Tscrpt_reg_HTH_Crp-type_CS"/>
</dbReference>
<dbReference type="GO" id="GO:0003677">
    <property type="term" value="F:DNA binding"/>
    <property type="evidence" value="ECO:0007669"/>
    <property type="project" value="UniProtKB-KW"/>
</dbReference>
<dbReference type="Pfam" id="PF00027">
    <property type="entry name" value="cNMP_binding"/>
    <property type="match status" value="1"/>
</dbReference>
<dbReference type="PRINTS" id="PR00034">
    <property type="entry name" value="HTHCRP"/>
</dbReference>
<dbReference type="Proteomes" id="UP000032305">
    <property type="component" value="Unassembled WGS sequence"/>
</dbReference>
<dbReference type="InterPro" id="IPR036390">
    <property type="entry name" value="WH_DNA-bd_sf"/>
</dbReference>
<dbReference type="CDD" id="cd00092">
    <property type="entry name" value="HTH_CRP"/>
    <property type="match status" value="1"/>
</dbReference>
<dbReference type="InterPro" id="IPR050397">
    <property type="entry name" value="Env_Response_Regulators"/>
</dbReference>
<evidence type="ECO:0000256" key="1">
    <source>
        <dbReference type="ARBA" id="ARBA00023015"/>
    </source>
</evidence>
<dbReference type="InterPro" id="IPR012318">
    <property type="entry name" value="HTH_CRP"/>
</dbReference>
<keyword evidence="7" id="KW-1185">Reference proteome</keyword>
<dbReference type="Gene3D" id="1.10.10.10">
    <property type="entry name" value="Winged helix-like DNA-binding domain superfamily/Winged helix DNA-binding domain"/>
    <property type="match status" value="1"/>
</dbReference>
<accession>A0A0A1W7V7</accession>
<dbReference type="SMART" id="SM00100">
    <property type="entry name" value="cNMP"/>
    <property type="match status" value="1"/>
</dbReference>
<dbReference type="EMBL" id="BBPI01000065">
    <property type="protein sequence ID" value="GAM01540.1"/>
    <property type="molecule type" value="Genomic_DNA"/>
</dbReference>
<keyword evidence="2" id="KW-0238">DNA-binding</keyword>
<dbReference type="FunFam" id="1.10.10.10:FF:000028">
    <property type="entry name" value="Fumarate/nitrate reduction transcriptional regulator Fnr"/>
    <property type="match status" value="1"/>
</dbReference>
<evidence type="ECO:0000259" key="4">
    <source>
        <dbReference type="PROSITE" id="PS50042"/>
    </source>
</evidence>
<evidence type="ECO:0000313" key="6">
    <source>
        <dbReference type="EMBL" id="GAM01540.1"/>
    </source>
</evidence>
<dbReference type="RefSeq" id="WP_042488449.1">
    <property type="nucleotide sequence ID" value="NZ_BBPI01000065.1"/>
</dbReference>
<dbReference type="Gene3D" id="2.60.120.10">
    <property type="entry name" value="Jelly Rolls"/>
    <property type="match status" value="1"/>
</dbReference>
<dbReference type="CDD" id="cd00038">
    <property type="entry name" value="CAP_ED"/>
    <property type="match status" value="1"/>
</dbReference>
<dbReference type="SMART" id="SM00419">
    <property type="entry name" value="HTH_CRP"/>
    <property type="match status" value="1"/>
</dbReference>
<reference evidence="6 7" key="1">
    <citation type="submission" date="2014-11" db="EMBL/GenBank/DDBJ databases">
        <title>Whole genome shotgun sequence of Sphingomonas parapaucimobilis NBRC 15100.</title>
        <authorList>
            <person name="Katano-Makiyama Y."/>
            <person name="Hosoyama A."/>
            <person name="Hashimoto M."/>
            <person name="Hosoyama Y."/>
            <person name="Noguchi M."/>
            <person name="Numata M."/>
            <person name="Tsuchikane K."/>
            <person name="Hirakata S."/>
            <person name="Uohara A."/>
            <person name="Shimodaira J."/>
            <person name="Ohji S."/>
            <person name="Ichikawa N."/>
            <person name="Kimura A."/>
            <person name="Yamazoe A."/>
            <person name="Fujita N."/>
        </authorList>
    </citation>
    <scope>NUCLEOTIDE SEQUENCE [LARGE SCALE GENOMIC DNA]</scope>
    <source>
        <strain evidence="6 7">NBRC 15100</strain>
    </source>
</reference>
<protein>
    <submittedName>
        <fullName evidence="6">Putative Crp family transcriptional regulator</fullName>
    </submittedName>
</protein>
<dbReference type="PANTHER" id="PTHR24567:SF75">
    <property type="entry name" value="FUMARATE AND NITRATE REDUCTION REGULATORY PROTEIN"/>
    <property type="match status" value="1"/>
</dbReference>
<dbReference type="OrthoDB" id="667966at2"/>
<dbReference type="SUPFAM" id="SSF51206">
    <property type="entry name" value="cAMP-binding domain-like"/>
    <property type="match status" value="1"/>
</dbReference>
<keyword evidence="3" id="KW-0804">Transcription</keyword>
<keyword evidence="1" id="KW-0805">Transcription regulation</keyword>
<comment type="caution">
    <text evidence="6">The sequence shown here is derived from an EMBL/GenBank/DDBJ whole genome shotgun (WGS) entry which is preliminary data.</text>
</comment>
<dbReference type="SUPFAM" id="SSF46785">
    <property type="entry name" value="Winged helix' DNA-binding domain"/>
    <property type="match status" value="1"/>
</dbReference>
<feature type="domain" description="Cyclic nucleotide-binding" evidence="4">
    <location>
        <begin position="17"/>
        <end position="134"/>
    </location>
</feature>
<dbReference type="InterPro" id="IPR018490">
    <property type="entry name" value="cNMP-bd_dom_sf"/>
</dbReference>
<dbReference type="InterPro" id="IPR036388">
    <property type="entry name" value="WH-like_DNA-bd_sf"/>
</dbReference>
<dbReference type="GO" id="GO:0003700">
    <property type="term" value="F:DNA-binding transcription factor activity"/>
    <property type="evidence" value="ECO:0007669"/>
    <property type="project" value="InterPro"/>
</dbReference>
<feature type="domain" description="HTH crp-type" evidence="5">
    <location>
        <begin position="148"/>
        <end position="227"/>
    </location>
</feature>
<organism evidence="6 7">
    <name type="scientific">Sphingomonas parapaucimobilis NBRC 15100</name>
    <dbReference type="NCBI Taxonomy" id="1219049"/>
    <lineage>
        <taxon>Bacteria</taxon>
        <taxon>Pseudomonadati</taxon>
        <taxon>Pseudomonadota</taxon>
        <taxon>Alphaproteobacteria</taxon>
        <taxon>Sphingomonadales</taxon>
        <taxon>Sphingomonadaceae</taxon>
        <taxon>Sphingomonas</taxon>
    </lineage>
</organism>